<dbReference type="PANTHER" id="PTHR30108">
    <property type="entry name" value="3-OCTAPRENYL-4-HYDROXYBENZOATE CARBOXY-LYASE-RELATED"/>
    <property type="match status" value="1"/>
</dbReference>
<dbReference type="EMBL" id="JAMXLR010000006">
    <property type="protein sequence ID" value="MCO6042594.1"/>
    <property type="molecule type" value="Genomic_DNA"/>
</dbReference>
<dbReference type="InterPro" id="IPR048304">
    <property type="entry name" value="UbiD_Rift_dom"/>
</dbReference>
<dbReference type="PANTHER" id="PTHR30108:SF7">
    <property type="entry name" value="3-POLYPRENYL-4-HYDROXYBENZOATE DECARBOXYLASE"/>
    <property type="match status" value="1"/>
</dbReference>
<feature type="domain" description="3-octaprenyl-4-hydroxybenzoate carboxy-lyase-like N-terminal" evidence="2">
    <location>
        <begin position="11"/>
        <end position="87"/>
    </location>
</feature>
<organism evidence="4 5">
    <name type="scientific">Aeoliella straminimaris</name>
    <dbReference type="NCBI Taxonomy" id="2954799"/>
    <lineage>
        <taxon>Bacteria</taxon>
        <taxon>Pseudomonadati</taxon>
        <taxon>Planctomycetota</taxon>
        <taxon>Planctomycetia</taxon>
        <taxon>Pirellulales</taxon>
        <taxon>Lacipirellulaceae</taxon>
        <taxon>Aeoliella</taxon>
    </lineage>
</organism>
<reference evidence="4" key="1">
    <citation type="submission" date="2022-06" db="EMBL/GenBank/DDBJ databases">
        <title>Aeoliella straminimaris, a novel planctomycete from sediments.</title>
        <authorList>
            <person name="Vitorino I.R."/>
            <person name="Lage O.M."/>
        </authorList>
    </citation>
    <scope>NUCLEOTIDE SEQUENCE</scope>
    <source>
        <strain evidence="4">ICT_H6.2</strain>
    </source>
</reference>
<feature type="domain" description="3-octaprenyl-4-hydroxybenzoate carboxy-lyase-like C-terminal" evidence="3">
    <location>
        <begin position="322"/>
        <end position="457"/>
    </location>
</feature>
<evidence type="ECO:0000313" key="4">
    <source>
        <dbReference type="EMBL" id="MCO6042594.1"/>
    </source>
</evidence>
<dbReference type="Pfam" id="PF20696">
    <property type="entry name" value="UbiD_C"/>
    <property type="match status" value="1"/>
</dbReference>
<keyword evidence="5" id="KW-1185">Reference proteome</keyword>
<evidence type="ECO:0000259" key="2">
    <source>
        <dbReference type="Pfam" id="PF20695"/>
    </source>
</evidence>
<sequence>MTYRSLRQCTDDLERHKHLVRIDAPIDANLEAAAIHRRVFAAGGPALLFTNVVGCKFPMVSNLFGTWERCQFLFRDTYDAVERLVQLKIDPMAALRSPLKYATAPLAAMTMLPKLVGDGPVMAHETTISQLPQLVSWPRDGGPFVTLPQVYTEDVRAPGLKRSNLGMYRIQLAGRDYKADEEIGLHYQIHRSIGVHQRMAMDAGKPFRVNIFVGGSPAMNLAAVMPLPEGMSELTFAGALSGQRIRMVRRPDGLPVHADTDFAICGTVIPGALKPEGPFGDHLGYYSLEHPFPVLKVEHVYHRKDAIWPFTVVGRPPQEDTFFGRLIHELTGPIIPTVLPGIKAVHAVDESGVHPLLLAIGSERYMPFREVDRPQELLTQACAILGQGQLSLAKFLWIAAEHDDPALDLHDIEKFFTHMLARADWTRDLHFHTETTIDTLDYSGSDLNAGSKLVVAAVGPPRFELATEVPSNLRLPEGFSNPRVVMPGVLAVDGPKLPAPTFELPSSTPDTQSEVRRFCEFYSSNDAINRFRMVLVVNDANFVAESLSNFLWVAFTRTNPAADVDGIEAFTRNKHWGCRGALVLDARIKPHHAPVLEEDPEVTKKIETMAVSGGPLAGVI</sequence>
<accession>A0A9X2F6D9</accession>
<dbReference type="RefSeq" id="WP_252850692.1">
    <property type="nucleotide sequence ID" value="NZ_JAMXLR010000006.1"/>
</dbReference>
<dbReference type="InterPro" id="IPR049383">
    <property type="entry name" value="UbiD-like_N"/>
</dbReference>
<protein>
    <submittedName>
        <fullName evidence="4">UbiD family decarboxylase</fullName>
    </submittedName>
</protein>
<evidence type="ECO:0000259" key="1">
    <source>
        <dbReference type="Pfam" id="PF01977"/>
    </source>
</evidence>
<dbReference type="Pfam" id="PF20695">
    <property type="entry name" value="UbiD_N"/>
    <property type="match status" value="1"/>
</dbReference>
<gene>
    <name evidence="4" type="ORF">NG895_01615</name>
</gene>
<dbReference type="AlphaFoldDB" id="A0A9X2F6D9"/>
<proteinExistence type="predicted"/>
<dbReference type="GO" id="GO:0016831">
    <property type="term" value="F:carboxy-lyase activity"/>
    <property type="evidence" value="ECO:0007669"/>
    <property type="project" value="InterPro"/>
</dbReference>
<comment type="caution">
    <text evidence="4">The sequence shown here is derived from an EMBL/GenBank/DDBJ whole genome shotgun (WGS) entry which is preliminary data.</text>
</comment>
<dbReference type="Gene3D" id="3.40.1670.10">
    <property type="entry name" value="UbiD C-terminal domain-like"/>
    <property type="match status" value="1"/>
</dbReference>
<dbReference type="InterPro" id="IPR049381">
    <property type="entry name" value="UbiD-like_C"/>
</dbReference>
<dbReference type="Proteomes" id="UP001155241">
    <property type="component" value="Unassembled WGS sequence"/>
</dbReference>
<dbReference type="SUPFAM" id="SSF50475">
    <property type="entry name" value="FMN-binding split barrel"/>
    <property type="match status" value="1"/>
</dbReference>
<dbReference type="Pfam" id="PF01977">
    <property type="entry name" value="UbiD"/>
    <property type="match status" value="1"/>
</dbReference>
<dbReference type="SUPFAM" id="SSF143968">
    <property type="entry name" value="UbiD C-terminal domain-like"/>
    <property type="match status" value="2"/>
</dbReference>
<evidence type="ECO:0000313" key="5">
    <source>
        <dbReference type="Proteomes" id="UP001155241"/>
    </source>
</evidence>
<dbReference type="InterPro" id="IPR002830">
    <property type="entry name" value="UbiD"/>
</dbReference>
<name>A0A9X2F6D9_9BACT</name>
<feature type="domain" description="3-octaprenyl-4-hydroxybenzoate carboxy-lyase-like Rift-related" evidence="1">
    <location>
        <begin position="123"/>
        <end position="316"/>
    </location>
</feature>
<dbReference type="GO" id="GO:0005737">
    <property type="term" value="C:cytoplasm"/>
    <property type="evidence" value="ECO:0007669"/>
    <property type="project" value="TreeGrafter"/>
</dbReference>
<evidence type="ECO:0000259" key="3">
    <source>
        <dbReference type="Pfam" id="PF20696"/>
    </source>
</evidence>